<dbReference type="SMART" id="SM00186">
    <property type="entry name" value="FBG"/>
    <property type="match status" value="1"/>
</dbReference>
<dbReference type="PANTHER" id="PTHR19143:SF327">
    <property type="entry name" value="FI21813P1-RELATED"/>
    <property type="match status" value="1"/>
</dbReference>
<dbReference type="CDD" id="cd00087">
    <property type="entry name" value="FReD"/>
    <property type="match status" value="1"/>
</dbReference>
<dbReference type="PROSITE" id="PS00514">
    <property type="entry name" value="FIBRINOGEN_C_1"/>
    <property type="match status" value="1"/>
</dbReference>
<dbReference type="AlphaFoldDB" id="A0AAG5DKG2"/>
<dbReference type="Pfam" id="PF00147">
    <property type="entry name" value="Fibrinogen_C"/>
    <property type="match status" value="1"/>
</dbReference>
<dbReference type="GO" id="GO:0005615">
    <property type="term" value="C:extracellular space"/>
    <property type="evidence" value="ECO:0007669"/>
    <property type="project" value="TreeGrafter"/>
</dbReference>
<name>A0AAG5DKG2_ANOAO</name>
<evidence type="ECO:0000259" key="2">
    <source>
        <dbReference type="PROSITE" id="PS51406"/>
    </source>
</evidence>
<dbReference type="SUPFAM" id="SSF56496">
    <property type="entry name" value="Fibrinogen C-terminal domain-like"/>
    <property type="match status" value="1"/>
</dbReference>
<evidence type="ECO:0000313" key="4">
    <source>
        <dbReference type="Proteomes" id="UP000075880"/>
    </source>
</evidence>
<dbReference type="Gene3D" id="3.90.215.10">
    <property type="entry name" value="Gamma Fibrinogen, chain A, domain 1"/>
    <property type="match status" value="1"/>
</dbReference>
<reference evidence="3" key="1">
    <citation type="submission" date="2024-04" db="UniProtKB">
        <authorList>
            <consortium name="EnsemblMetazoa"/>
        </authorList>
    </citation>
    <scope>IDENTIFICATION</scope>
    <source>
        <strain evidence="3">EBRO</strain>
    </source>
</reference>
<feature type="domain" description="Fibrinogen C-terminal" evidence="2">
    <location>
        <begin position="1"/>
        <end position="194"/>
    </location>
</feature>
<evidence type="ECO:0000313" key="3">
    <source>
        <dbReference type="EnsemblMetazoa" id="ENSAATROPP011480"/>
    </source>
</evidence>
<dbReference type="EnsemblMetazoa" id="ENSAATROPT012643">
    <property type="protein sequence ID" value="ENSAATROPP011480"/>
    <property type="gene ID" value="ENSAATROPG010286"/>
</dbReference>
<proteinExistence type="predicted"/>
<dbReference type="InterPro" id="IPR020837">
    <property type="entry name" value="Fibrinogen_CS"/>
</dbReference>
<dbReference type="InterPro" id="IPR036056">
    <property type="entry name" value="Fibrinogen-like_C"/>
</dbReference>
<keyword evidence="1" id="KW-1015">Disulfide bond</keyword>
<dbReference type="InterPro" id="IPR014716">
    <property type="entry name" value="Fibrinogen_a/b/g_C_1"/>
</dbReference>
<sequence>LEPGADRNANAFDAFCEQNSFGGGWLVIQYRFDGSLDFYRNWTEYRNGFGDINREFWIGLEKIHQLTSSRPHELMVEIKDFDGNYRYAHYSAFEIGSESRQYPLKKLGAYDGTAGNSLTNHVGMKFTTKDRDNDKYPANCASTYEGAWWYNACYNSNLNGRYVNQEDHKSMNWYHYKHVNDGLAYSRMMIREINTDE</sequence>
<dbReference type="PANTHER" id="PTHR19143">
    <property type="entry name" value="FIBRINOGEN/TENASCIN/ANGIOPOEITIN"/>
    <property type="match status" value="1"/>
</dbReference>
<protein>
    <recommendedName>
        <fullName evidence="2">Fibrinogen C-terminal domain-containing protein</fullName>
    </recommendedName>
</protein>
<keyword evidence="4" id="KW-1185">Reference proteome</keyword>
<evidence type="ECO:0000256" key="1">
    <source>
        <dbReference type="ARBA" id="ARBA00023157"/>
    </source>
</evidence>
<organism evidence="3 4">
    <name type="scientific">Anopheles atroparvus</name>
    <name type="common">European mosquito</name>
    <dbReference type="NCBI Taxonomy" id="41427"/>
    <lineage>
        <taxon>Eukaryota</taxon>
        <taxon>Metazoa</taxon>
        <taxon>Ecdysozoa</taxon>
        <taxon>Arthropoda</taxon>
        <taxon>Hexapoda</taxon>
        <taxon>Insecta</taxon>
        <taxon>Pterygota</taxon>
        <taxon>Neoptera</taxon>
        <taxon>Endopterygota</taxon>
        <taxon>Diptera</taxon>
        <taxon>Nematocera</taxon>
        <taxon>Culicoidea</taxon>
        <taxon>Culicidae</taxon>
        <taxon>Anophelinae</taxon>
        <taxon>Anopheles</taxon>
    </lineage>
</organism>
<dbReference type="Proteomes" id="UP000075880">
    <property type="component" value="Unassembled WGS sequence"/>
</dbReference>
<dbReference type="PROSITE" id="PS51406">
    <property type="entry name" value="FIBRINOGEN_C_2"/>
    <property type="match status" value="1"/>
</dbReference>
<dbReference type="InterPro" id="IPR002181">
    <property type="entry name" value="Fibrinogen_a/b/g_C_dom"/>
</dbReference>
<accession>A0AAG5DKG2</accession>
<dbReference type="InterPro" id="IPR050373">
    <property type="entry name" value="Fibrinogen_C-term_domain"/>
</dbReference>